<dbReference type="eggNOG" id="COG1075">
    <property type="taxonomic scope" value="Bacteria"/>
</dbReference>
<feature type="domain" description="AB hydrolase-1" evidence="1">
    <location>
        <begin position="9"/>
        <end position="122"/>
    </location>
</feature>
<evidence type="ECO:0000313" key="2">
    <source>
        <dbReference type="EMBL" id="KFX71874.1"/>
    </source>
</evidence>
<dbReference type="Gene3D" id="3.40.50.1820">
    <property type="entry name" value="alpha/beta hydrolase"/>
    <property type="match status" value="1"/>
</dbReference>
<gene>
    <name evidence="2" type="ORF">TMS3_0108180</name>
</gene>
<dbReference type="InterPro" id="IPR029058">
    <property type="entry name" value="AB_hydrolase_fold"/>
</dbReference>
<protein>
    <submittedName>
        <fullName evidence="2">Alpha/beta hydrolase</fullName>
    </submittedName>
</protein>
<dbReference type="Pfam" id="PF00561">
    <property type="entry name" value="Abhydrolase_1"/>
    <property type="match status" value="1"/>
</dbReference>
<accession>A0A0A1YRH4</accession>
<dbReference type="InterPro" id="IPR000073">
    <property type="entry name" value="AB_hydrolase_1"/>
</dbReference>
<name>A0A0A1YRH4_9PSED</name>
<organism evidence="2 3">
    <name type="scientific">Pseudomonas taeanensis MS-3</name>
    <dbReference type="NCBI Taxonomy" id="1395571"/>
    <lineage>
        <taxon>Bacteria</taxon>
        <taxon>Pseudomonadati</taxon>
        <taxon>Pseudomonadota</taxon>
        <taxon>Gammaproteobacteria</taxon>
        <taxon>Pseudomonadales</taxon>
        <taxon>Pseudomonadaceae</taxon>
        <taxon>Pseudomonas</taxon>
    </lineage>
</organism>
<dbReference type="OrthoDB" id="2004167at2"/>
<dbReference type="EMBL" id="AWSQ01000001">
    <property type="protein sequence ID" value="KFX71874.1"/>
    <property type="molecule type" value="Genomic_DNA"/>
</dbReference>
<keyword evidence="3" id="KW-1185">Reference proteome</keyword>
<comment type="caution">
    <text evidence="2">The sequence shown here is derived from an EMBL/GenBank/DDBJ whole genome shotgun (WGS) entry which is preliminary data.</text>
</comment>
<dbReference type="RefSeq" id="WP_025164731.1">
    <property type="nucleotide sequence ID" value="NZ_AWSQ01000001.1"/>
</dbReference>
<dbReference type="SUPFAM" id="SSF53474">
    <property type="entry name" value="alpha/beta-Hydrolases"/>
    <property type="match status" value="1"/>
</dbReference>
<dbReference type="Proteomes" id="UP000030063">
    <property type="component" value="Unassembled WGS sequence"/>
</dbReference>
<evidence type="ECO:0000313" key="3">
    <source>
        <dbReference type="Proteomes" id="UP000030063"/>
    </source>
</evidence>
<evidence type="ECO:0000259" key="1">
    <source>
        <dbReference type="Pfam" id="PF00561"/>
    </source>
</evidence>
<dbReference type="GO" id="GO:0016787">
    <property type="term" value="F:hydrolase activity"/>
    <property type="evidence" value="ECO:0007669"/>
    <property type="project" value="UniProtKB-KW"/>
</dbReference>
<keyword evidence="2" id="KW-0378">Hydrolase</keyword>
<dbReference type="AlphaFoldDB" id="A0A0A1YRH4"/>
<reference evidence="2 3" key="1">
    <citation type="journal article" date="2014" name="Genome Announc.">
        <title>Draft Genome Sequence of Petroleum Oil-Degrading Marine Bacterium Pseudomonas taeanensis Strain MS-3, Isolated from a Crude Oil-Contaminated Seashore.</title>
        <authorList>
            <person name="Lee S.Y."/>
            <person name="Kim S.H."/>
            <person name="Lee D.G."/>
            <person name="Shin S."/>
            <person name="Yun S.H."/>
            <person name="Choi C.W."/>
            <person name="Chung Y.H."/>
            <person name="Choi J.S."/>
            <person name="Kahng H.Y."/>
            <person name="Kim S.I."/>
        </authorList>
    </citation>
    <scope>NUCLEOTIDE SEQUENCE [LARGE SCALE GENOMIC DNA]</scope>
    <source>
        <strain evidence="2 3">MS-3</strain>
    </source>
</reference>
<sequence>MSKSATPRYPLVLVPGLLGFIRLLGYPYWYGIVSALRRQGAQVFPVLLSSVHSSEVRGEQLLERIAQVLQETGADKVHLIGHSQGALSARYAAALKPQWVASVTSVAGPNHGSELADFLLRWAPSGSVREKLLAAVMRGVARCMAWLESAYKGPRLPMDVRAAQQSLTTQGVAAFNALYPQGVAETWGGEGAEEVSGVRYYSWSGTLQAGITNRGGNRWDGPNLACRLFARTFRREAGHCDGMVGRYSSHLGKVIADDLPLDHFDIINQSFGLVGKGADPVRLFVEHSRRLRDAGL</sequence>
<proteinExistence type="predicted"/>
<dbReference type="STRING" id="1395571.TMS3_0108180"/>